<dbReference type="EMBL" id="WVHT01000001">
    <property type="protein sequence ID" value="MXV49336.1"/>
    <property type="molecule type" value="Genomic_DNA"/>
</dbReference>
<name>A0A7K1Y417_9SPHI</name>
<evidence type="ECO:0000313" key="2">
    <source>
        <dbReference type="EMBL" id="MXV49336.1"/>
    </source>
</evidence>
<keyword evidence="1" id="KW-0472">Membrane</keyword>
<feature type="transmembrane region" description="Helical" evidence="1">
    <location>
        <begin position="148"/>
        <end position="168"/>
    </location>
</feature>
<feature type="transmembrane region" description="Helical" evidence="1">
    <location>
        <begin position="122"/>
        <end position="142"/>
    </location>
</feature>
<keyword evidence="1" id="KW-1133">Transmembrane helix</keyword>
<dbReference type="AlphaFoldDB" id="A0A7K1Y417"/>
<keyword evidence="3" id="KW-1185">Reference proteome</keyword>
<proteinExistence type="predicted"/>
<sequence length="178" mass="20776">MTARPNVYILLGTVFILLTWLFVGIYRDDEFYEQNLFTKYRPTFKVNFHSAIGMQDLKLDDLSENRKAEEIAFQEFLIKQQVQSSSNAKLWYLPFILIQLTLTFISLGILKFRRDLVYKEWHFPAHFTACLLLTSIGLGLMLSFDNSLTTIFVGLLVLTLNYGALILITKERRKKSYT</sequence>
<protein>
    <submittedName>
        <fullName evidence="2">Uncharacterized protein</fullName>
    </submittedName>
</protein>
<feature type="transmembrane region" description="Helical" evidence="1">
    <location>
        <begin position="90"/>
        <end position="110"/>
    </location>
</feature>
<keyword evidence="1" id="KW-0812">Transmembrane</keyword>
<comment type="caution">
    <text evidence="2">The sequence shown here is derived from an EMBL/GenBank/DDBJ whole genome shotgun (WGS) entry which is preliminary data.</text>
</comment>
<evidence type="ECO:0000313" key="3">
    <source>
        <dbReference type="Proteomes" id="UP000466586"/>
    </source>
</evidence>
<feature type="transmembrane region" description="Helical" evidence="1">
    <location>
        <begin position="7"/>
        <end position="26"/>
    </location>
</feature>
<reference evidence="2 3" key="1">
    <citation type="submission" date="2019-11" db="EMBL/GenBank/DDBJ databases">
        <title>Pedobacter sp. HMF7647 Genome sequencing and assembly.</title>
        <authorList>
            <person name="Kang H."/>
            <person name="Kim H."/>
            <person name="Joh K."/>
        </authorList>
    </citation>
    <scope>NUCLEOTIDE SEQUENCE [LARGE SCALE GENOMIC DNA]</scope>
    <source>
        <strain evidence="2 3">HMF7647</strain>
    </source>
</reference>
<organism evidence="2 3">
    <name type="scientific">Hufsiella arboris</name>
    <dbReference type="NCBI Taxonomy" id="2695275"/>
    <lineage>
        <taxon>Bacteria</taxon>
        <taxon>Pseudomonadati</taxon>
        <taxon>Bacteroidota</taxon>
        <taxon>Sphingobacteriia</taxon>
        <taxon>Sphingobacteriales</taxon>
        <taxon>Sphingobacteriaceae</taxon>
        <taxon>Hufsiella</taxon>
    </lineage>
</organism>
<evidence type="ECO:0000256" key="1">
    <source>
        <dbReference type="SAM" id="Phobius"/>
    </source>
</evidence>
<dbReference type="Proteomes" id="UP000466586">
    <property type="component" value="Unassembled WGS sequence"/>
</dbReference>
<dbReference type="RefSeq" id="WP_160842456.1">
    <property type="nucleotide sequence ID" value="NZ_WVHT01000001.1"/>
</dbReference>
<gene>
    <name evidence="2" type="ORF">GS399_00010</name>
</gene>
<accession>A0A7K1Y417</accession>